<dbReference type="Proteomes" id="UP000198577">
    <property type="component" value="Unassembled WGS sequence"/>
</dbReference>
<feature type="domain" description="Glycosyltransferase 2-like" evidence="10">
    <location>
        <begin position="4"/>
        <end position="137"/>
    </location>
</feature>
<evidence type="ECO:0000256" key="9">
    <source>
        <dbReference type="ARBA" id="ARBA00048997"/>
    </source>
</evidence>
<dbReference type="InterPro" id="IPR001173">
    <property type="entry name" value="Glyco_trans_2-like"/>
</dbReference>
<evidence type="ECO:0000256" key="1">
    <source>
        <dbReference type="ARBA" id="ARBA00001946"/>
    </source>
</evidence>
<dbReference type="STRING" id="937334.SAMN05444406_10174"/>
<protein>
    <recommendedName>
        <fullName evidence="7">Glucosyl-3-phosphoglycerate synthase</fullName>
        <ecNumber evidence="6">2.4.1.266</ecNumber>
    </recommendedName>
</protein>
<keyword evidence="4 11" id="KW-0808">Transferase</keyword>
<evidence type="ECO:0000256" key="4">
    <source>
        <dbReference type="ARBA" id="ARBA00022679"/>
    </source>
</evidence>
<evidence type="ECO:0000313" key="11">
    <source>
        <dbReference type="EMBL" id="SFP60682.1"/>
    </source>
</evidence>
<evidence type="ECO:0000313" key="12">
    <source>
        <dbReference type="Proteomes" id="UP000198577"/>
    </source>
</evidence>
<dbReference type="SUPFAM" id="SSF53448">
    <property type="entry name" value="Nucleotide-diphospho-sugar transferases"/>
    <property type="match status" value="1"/>
</dbReference>
<comment type="catalytic activity">
    <reaction evidence="8">
        <text>(2R)-3-phosphoglycerate + UDP-alpha-D-glucose = (2R)-2-O-(alpha-D-glucopyranosyl)-3-phospho-glycerate + UDP + H(+)</text>
        <dbReference type="Rhea" id="RHEA:31319"/>
        <dbReference type="ChEBI" id="CHEBI:15378"/>
        <dbReference type="ChEBI" id="CHEBI:58223"/>
        <dbReference type="ChEBI" id="CHEBI:58272"/>
        <dbReference type="ChEBI" id="CHEBI:58885"/>
        <dbReference type="ChEBI" id="CHEBI:62600"/>
        <dbReference type="EC" id="2.4.1.266"/>
    </reaction>
    <physiologicalReaction direction="left-to-right" evidence="8">
        <dbReference type="Rhea" id="RHEA:31320"/>
    </physiologicalReaction>
</comment>
<dbReference type="OrthoDB" id="9810303at2"/>
<dbReference type="EC" id="2.4.1.266" evidence="6"/>
<comment type="cofactor">
    <cofactor evidence="1">
        <name>Mg(2+)</name>
        <dbReference type="ChEBI" id="CHEBI:18420"/>
    </cofactor>
</comment>
<dbReference type="PANTHER" id="PTHR48090">
    <property type="entry name" value="UNDECAPRENYL-PHOSPHATE 4-DEOXY-4-FORMAMIDO-L-ARABINOSE TRANSFERASE-RELATED"/>
    <property type="match status" value="1"/>
</dbReference>
<keyword evidence="3" id="KW-0328">Glycosyltransferase</keyword>
<evidence type="ECO:0000259" key="10">
    <source>
        <dbReference type="Pfam" id="PF00535"/>
    </source>
</evidence>
<evidence type="ECO:0000256" key="8">
    <source>
        <dbReference type="ARBA" id="ARBA00048689"/>
    </source>
</evidence>
<dbReference type="CDD" id="cd04179">
    <property type="entry name" value="DPM_DPG-synthase_like"/>
    <property type="match status" value="1"/>
</dbReference>
<organism evidence="11 12">
    <name type="scientific">Caldicoprobacter faecalis</name>
    <dbReference type="NCBI Taxonomy" id="937334"/>
    <lineage>
        <taxon>Bacteria</taxon>
        <taxon>Bacillati</taxon>
        <taxon>Bacillota</taxon>
        <taxon>Clostridia</taxon>
        <taxon>Caldicoprobacterales</taxon>
        <taxon>Caldicoprobacteraceae</taxon>
        <taxon>Caldicoprobacter</taxon>
    </lineage>
</organism>
<dbReference type="InterPro" id="IPR050256">
    <property type="entry name" value="Glycosyltransferase_2"/>
</dbReference>
<dbReference type="Gene3D" id="3.90.550.10">
    <property type="entry name" value="Spore Coat Polysaccharide Biosynthesis Protein SpsA, Chain A"/>
    <property type="match status" value="1"/>
</dbReference>
<sequence length="212" mass="23460">MSVSVIIPAYNEEKHIGEVLAAVKAVKDVGEVVDIIVVNDDSTDRTAEVAYSFGVKVIELPRNMGKGCAMKVGLDNTSASVVLFLDADLVGIQPHHVRALLAPVYHGAADMALGVFCSGRGVTDLAQRLTPFLTGQRAVKRWVLDMLNEDVWNTGYGIEMVLTRYARKYNLKVIEVPLYGVTHAMKEEKMGVMRGMAARVKMYWEIARQFKM</sequence>
<name>A0A1I5RQ61_9FIRM</name>
<keyword evidence="12" id="KW-1185">Reference proteome</keyword>
<dbReference type="EMBL" id="FOXR01000001">
    <property type="protein sequence ID" value="SFP60682.1"/>
    <property type="molecule type" value="Genomic_DNA"/>
</dbReference>
<evidence type="ECO:0000256" key="6">
    <source>
        <dbReference type="ARBA" id="ARBA00039022"/>
    </source>
</evidence>
<keyword evidence="5" id="KW-0460">Magnesium</keyword>
<dbReference type="GO" id="GO:0016757">
    <property type="term" value="F:glycosyltransferase activity"/>
    <property type="evidence" value="ECO:0007669"/>
    <property type="project" value="UniProtKB-KW"/>
</dbReference>
<dbReference type="AlphaFoldDB" id="A0A1I5RQ61"/>
<evidence type="ECO:0000256" key="5">
    <source>
        <dbReference type="ARBA" id="ARBA00022842"/>
    </source>
</evidence>
<gene>
    <name evidence="11" type="ORF">SAMN05444406_10174</name>
</gene>
<comment type="catalytic activity">
    <reaction evidence="9">
        <text>an NDP-alpha-D-glucose + (2R)-3-phosphoglycerate = (2R)-2-O-(alpha-D-glucopyranosyl)-3-phospho-glycerate + a ribonucleoside 5'-diphosphate + H(+)</text>
        <dbReference type="Rhea" id="RHEA:47244"/>
        <dbReference type="ChEBI" id="CHEBI:15378"/>
        <dbReference type="ChEBI" id="CHEBI:57930"/>
        <dbReference type="ChEBI" id="CHEBI:58272"/>
        <dbReference type="ChEBI" id="CHEBI:62600"/>
        <dbReference type="ChEBI" id="CHEBI:76533"/>
        <dbReference type="EC" id="2.4.1.266"/>
    </reaction>
    <physiologicalReaction direction="left-to-right" evidence="9">
        <dbReference type="Rhea" id="RHEA:47245"/>
    </physiologicalReaction>
</comment>
<proteinExistence type="inferred from homology"/>
<dbReference type="PANTHER" id="PTHR48090:SF10">
    <property type="entry name" value="GLUCOSYL-3-PHOSPHOGLYCERATE SYNTHASE"/>
    <property type="match status" value="1"/>
</dbReference>
<reference evidence="11 12" key="1">
    <citation type="submission" date="2016-10" db="EMBL/GenBank/DDBJ databases">
        <authorList>
            <person name="de Groot N.N."/>
        </authorList>
    </citation>
    <scope>NUCLEOTIDE SEQUENCE [LARGE SCALE GENOMIC DNA]</scope>
    <source>
        <strain evidence="11 12">DSM 20678</strain>
    </source>
</reference>
<dbReference type="Pfam" id="PF00535">
    <property type="entry name" value="Glycos_transf_2"/>
    <property type="match status" value="1"/>
</dbReference>
<dbReference type="RefSeq" id="WP_025746627.1">
    <property type="nucleotide sequence ID" value="NZ_FOXR01000001.1"/>
</dbReference>
<evidence type="ECO:0000256" key="2">
    <source>
        <dbReference type="ARBA" id="ARBA00006739"/>
    </source>
</evidence>
<accession>A0A1I5RQ61</accession>
<evidence type="ECO:0000256" key="7">
    <source>
        <dbReference type="ARBA" id="ARBA00040894"/>
    </source>
</evidence>
<comment type="similarity">
    <text evidence="2">Belongs to the glycosyltransferase 2 family.</text>
</comment>
<dbReference type="InterPro" id="IPR029044">
    <property type="entry name" value="Nucleotide-diphossugar_trans"/>
</dbReference>
<evidence type="ECO:0000256" key="3">
    <source>
        <dbReference type="ARBA" id="ARBA00022676"/>
    </source>
</evidence>